<feature type="transmembrane region" description="Helical" evidence="8">
    <location>
        <begin position="75"/>
        <end position="94"/>
    </location>
</feature>
<keyword evidence="7 8" id="KW-0472">Membrane</keyword>
<feature type="transmembrane region" description="Helical" evidence="8">
    <location>
        <begin position="434"/>
        <end position="459"/>
    </location>
</feature>
<dbReference type="CDD" id="cd17321">
    <property type="entry name" value="MFS_MMR_MDR_like"/>
    <property type="match status" value="1"/>
</dbReference>
<feature type="transmembrane region" description="Helical" evidence="8">
    <location>
        <begin position="221"/>
        <end position="241"/>
    </location>
</feature>
<comment type="caution">
    <text evidence="10">The sequence shown here is derived from an EMBL/GenBank/DDBJ whole genome shotgun (WGS) entry which is preliminary data.</text>
</comment>
<evidence type="ECO:0000256" key="8">
    <source>
        <dbReference type="SAM" id="Phobius"/>
    </source>
</evidence>
<dbReference type="InterPro" id="IPR036259">
    <property type="entry name" value="MFS_trans_sf"/>
</dbReference>
<dbReference type="InterPro" id="IPR020846">
    <property type="entry name" value="MFS_dom"/>
</dbReference>
<dbReference type="InterPro" id="IPR011701">
    <property type="entry name" value="MFS"/>
</dbReference>
<evidence type="ECO:0000259" key="9">
    <source>
        <dbReference type="PROSITE" id="PS50850"/>
    </source>
</evidence>
<dbReference type="GO" id="GO:0005886">
    <property type="term" value="C:plasma membrane"/>
    <property type="evidence" value="ECO:0007669"/>
    <property type="project" value="UniProtKB-SubCell"/>
</dbReference>
<dbReference type="PANTHER" id="PTHR42718">
    <property type="entry name" value="MAJOR FACILITATOR SUPERFAMILY MULTIDRUG TRANSPORTER MFSC"/>
    <property type="match status" value="1"/>
</dbReference>
<evidence type="ECO:0000256" key="4">
    <source>
        <dbReference type="ARBA" id="ARBA00022475"/>
    </source>
</evidence>
<comment type="similarity">
    <text evidence="2">Belongs to the major facilitator superfamily. EmrB family.</text>
</comment>
<dbReference type="SUPFAM" id="SSF103473">
    <property type="entry name" value="MFS general substrate transporter"/>
    <property type="match status" value="1"/>
</dbReference>
<dbReference type="AlphaFoldDB" id="A0A9X3XIU0"/>
<feature type="transmembrane region" description="Helical" evidence="8">
    <location>
        <begin position="133"/>
        <end position="157"/>
    </location>
</feature>
<feature type="transmembrane region" description="Helical" evidence="8">
    <location>
        <begin position="261"/>
        <end position="287"/>
    </location>
</feature>
<keyword evidence="6 8" id="KW-1133">Transmembrane helix</keyword>
<dbReference type="Gene3D" id="1.20.1250.20">
    <property type="entry name" value="MFS general substrate transporter like domains"/>
    <property type="match status" value="1"/>
</dbReference>
<evidence type="ECO:0000256" key="2">
    <source>
        <dbReference type="ARBA" id="ARBA00008537"/>
    </source>
</evidence>
<feature type="transmembrane region" description="Helical" evidence="8">
    <location>
        <begin position="45"/>
        <end position="63"/>
    </location>
</feature>
<keyword evidence="3" id="KW-0813">Transport</keyword>
<evidence type="ECO:0000256" key="6">
    <source>
        <dbReference type="ARBA" id="ARBA00022989"/>
    </source>
</evidence>
<dbReference type="PRINTS" id="PR01036">
    <property type="entry name" value="TCRTETB"/>
</dbReference>
<dbReference type="NCBIfam" id="TIGR00711">
    <property type="entry name" value="efflux_EmrB"/>
    <property type="match status" value="1"/>
</dbReference>
<dbReference type="EMBL" id="JAMRYU010000005">
    <property type="protein sequence ID" value="MDC4239758.1"/>
    <property type="molecule type" value="Genomic_DNA"/>
</dbReference>
<name>A0A9X3XIU0_9CLOT</name>
<dbReference type="PROSITE" id="PS50850">
    <property type="entry name" value="MFS"/>
    <property type="match status" value="1"/>
</dbReference>
<evidence type="ECO:0000256" key="7">
    <source>
        <dbReference type="ARBA" id="ARBA00023136"/>
    </source>
</evidence>
<dbReference type="InterPro" id="IPR004638">
    <property type="entry name" value="EmrB-like"/>
</dbReference>
<feature type="transmembrane region" description="Helical" evidence="8">
    <location>
        <begin position="395"/>
        <end position="414"/>
    </location>
</feature>
<feature type="domain" description="Major facilitator superfamily (MFS) profile" evidence="9">
    <location>
        <begin position="9"/>
        <end position="465"/>
    </location>
</feature>
<evidence type="ECO:0000256" key="3">
    <source>
        <dbReference type="ARBA" id="ARBA00022448"/>
    </source>
</evidence>
<reference evidence="10" key="1">
    <citation type="submission" date="2022-05" db="EMBL/GenBank/DDBJ databases">
        <title>Draft genome sequence of Clostridium tertium strain CP3 isolated from Peru.</title>
        <authorList>
            <person name="Hurtado R."/>
            <person name="Lima L."/>
            <person name="Sousa T."/>
            <person name="Jaiswal A.K."/>
            <person name="Tiwari S."/>
            <person name="Maturrano L."/>
            <person name="Brenig B."/>
            <person name="Azevedo V."/>
        </authorList>
    </citation>
    <scope>NUCLEOTIDE SEQUENCE</scope>
    <source>
        <strain evidence="10">CP3</strain>
    </source>
</reference>
<dbReference type="Proteomes" id="UP001141183">
    <property type="component" value="Unassembled WGS sequence"/>
</dbReference>
<keyword evidence="11" id="KW-1185">Reference proteome</keyword>
<feature type="transmembrane region" description="Helical" evidence="8">
    <location>
        <begin position="100"/>
        <end position="121"/>
    </location>
</feature>
<accession>A0A9X3XIU0</accession>
<evidence type="ECO:0000313" key="10">
    <source>
        <dbReference type="EMBL" id="MDC4239758.1"/>
    </source>
</evidence>
<keyword evidence="4" id="KW-1003">Cell membrane</keyword>
<dbReference type="FunFam" id="1.20.1720.10:FF:000021">
    <property type="entry name" value="Drug resistance transporter, EmrB/QacA subfamily"/>
    <property type="match status" value="1"/>
</dbReference>
<feature type="transmembrane region" description="Helical" evidence="8">
    <location>
        <begin position="293"/>
        <end position="316"/>
    </location>
</feature>
<feature type="transmembrane region" description="Helical" evidence="8">
    <location>
        <begin position="196"/>
        <end position="215"/>
    </location>
</feature>
<evidence type="ECO:0000256" key="5">
    <source>
        <dbReference type="ARBA" id="ARBA00022692"/>
    </source>
</evidence>
<feature type="transmembrane region" description="Helical" evidence="8">
    <location>
        <begin position="352"/>
        <end position="369"/>
    </location>
</feature>
<evidence type="ECO:0000313" key="11">
    <source>
        <dbReference type="Proteomes" id="UP001141183"/>
    </source>
</evidence>
<sequence length="470" mass="50426">MKMKKEWSILLTVLPMTFMTTLDSSIVNVALPTMAKDLGTTMAGIEWVVTSYLITICATILLFGRFGDIIGKSKVFKIGIGVFTLGSLLCGLSNSLLMLIISRIIQAIGAAAAMATNQGIITETFPTTERGRALGMTGTAVALGTMVGPTLGGLIVSVAPWEYIFLINIPIGILVYIGVVKVLNFKKVKEKVTFDIKGTILFMLSIIILFTSINFGQSLSYTNPIIIGAFILSLVLLFIFIKIEQKILSPMLDISIFRNKLFSLSIFCGFTSFVAIGAINIILPFYYQDVLKLSPSAAGFMMTVSPIILAIVAPISGHLSDKMGSEKISAIGLSILTIGVFCLTIFTEYTSLIVVAIFVGLLSFGSGIFQSPNNSLIMSTVDKTKLGIAGSINGLVRNLGTTTGIALSTSLLYSRMSSKIGYKVTGYIEGRADAFIYGMRFVFVGIGCICLVGAVLTLLRVINKKSKLVS</sequence>
<dbReference type="Pfam" id="PF07690">
    <property type="entry name" value="MFS_1"/>
    <property type="match status" value="1"/>
</dbReference>
<protein>
    <submittedName>
        <fullName evidence="10">MFS transporter</fullName>
    </submittedName>
</protein>
<comment type="subcellular location">
    <subcellularLocation>
        <location evidence="1">Cell membrane</location>
        <topology evidence="1">Multi-pass membrane protein</topology>
    </subcellularLocation>
</comment>
<keyword evidence="5 8" id="KW-0812">Transmembrane</keyword>
<gene>
    <name evidence="10" type="ORF">NE398_06225</name>
</gene>
<dbReference type="Gene3D" id="1.20.1720.10">
    <property type="entry name" value="Multidrug resistance protein D"/>
    <property type="match status" value="1"/>
</dbReference>
<dbReference type="RefSeq" id="WP_142418453.1">
    <property type="nucleotide sequence ID" value="NZ_JAMRYU010000005.1"/>
</dbReference>
<feature type="transmembrane region" description="Helical" evidence="8">
    <location>
        <begin position="163"/>
        <end position="184"/>
    </location>
</feature>
<feature type="transmembrane region" description="Helical" evidence="8">
    <location>
        <begin position="328"/>
        <end position="346"/>
    </location>
</feature>
<evidence type="ECO:0000256" key="1">
    <source>
        <dbReference type="ARBA" id="ARBA00004651"/>
    </source>
</evidence>
<organism evidence="10 11">
    <name type="scientific">Clostridium tertium</name>
    <dbReference type="NCBI Taxonomy" id="1559"/>
    <lineage>
        <taxon>Bacteria</taxon>
        <taxon>Bacillati</taxon>
        <taxon>Bacillota</taxon>
        <taxon>Clostridia</taxon>
        <taxon>Eubacteriales</taxon>
        <taxon>Clostridiaceae</taxon>
        <taxon>Clostridium</taxon>
    </lineage>
</organism>
<dbReference type="PANTHER" id="PTHR42718:SF9">
    <property type="entry name" value="MAJOR FACILITATOR SUPERFAMILY MULTIDRUG TRANSPORTER MFSC"/>
    <property type="match status" value="1"/>
</dbReference>
<proteinExistence type="inferred from homology"/>
<dbReference type="GO" id="GO:0022857">
    <property type="term" value="F:transmembrane transporter activity"/>
    <property type="evidence" value="ECO:0007669"/>
    <property type="project" value="InterPro"/>
</dbReference>